<reference evidence="3 4" key="1">
    <citation type="submission" date="2025-04" db="UniProtKB">
        <authorList>
            <consortium name="RefSeq"/>
        </authorList>
    </citation>
    <scope>IDENTIFICATION</scope>
    <source>
        <strain evidence="3 4">Mau12</strain>
        <tissue evidence="3 4">Whole Body</tissue>
    </source>
</reference>
<dbReference type="AlphaFoldDB" id="A0A6P8KFM9"/>
<dbReference type="GeneID" id="117142323"/>
<feature type="signal peptide" evidence="1">
    <location>
        <begin position="1"/>
        <end position="23"/>
    </location>
</feature>
<dbReference type="RefSeq" id="XP_033162125.1">
    <property type="nucleotide sequence ID" value="XM_033306234.1"/>
</dbReference>
<dbReference type="Pfam" id="PF06477">
    <property type="entry name" value="DUF1091"/>
    <property type="match status" value="1"/>
</dbReference>
<name>A0A6P8KFM9_DROMA</name>
<proteinExistence type="predicted"/>
<protein>
    <submittedName>
        <fullName evidence="3 4">Uncharacterized protein LOC117142323</fullName>
    </submittedName>
</protein>
<evidence type="ECO:0000256" key="1">
    <source>
        <dbReference type="SAM" id="SignalP"/>
    </source>
</evidence>
<sequence length="179" mass="21092">MCSRHIGFILLLTLLFSAVKISSKFEFTNFECKSLDKSFDDFEYCHLKSFNRSYKYLSLKVKLFKTPIRKVKVRAILFKRYNGYKPFMFNITVDACRFLKNTKSNPAALYFFEFLKPYSNMNHTCPFDHDLIVEKLEVGFVNHQATKVLPFPEGDYQLETHWIAYDIDRAVVKVYGTLS</sequence>
<accession>A0A6P8KFM9</accession>
<organism evidence="2 4">
    <name type="scientific">Drosophila mauritiana</name>
    <name type="common">Fruit fly</name>
    <dbReference type="NCBI Taxonomy" id="7226"/>
    <lineage>
        <taxon>Eukaryota</taxon>
        <taxon>Metazoa</taxon>
        <taxon>Ecdysozoa</taxon>
        <taxon>Arthropoda</taxon>
        <taxon>Hexapoda</taxon>
        <taxon>Insecta</taxon>
        <taxon>Pterygota</taxon>
        <taxon>Neoptera</taxon>
        <taxon>Endopterygota</taxon>
        <taxon>Diptera</taxon>
        <taxon>Brachycera</taxon>
        <taxon>Muscomorpha</taxon>
        <taxon>Ephydroidea</taxon>
        <taxon>Drosophilidae</taxon>
        <taxon>Drosophila</taxon>
        <taxon>Sophophora</taxon>
    </lineage>
</organism>
<evidence type="ECO:0000313" key="4">
    <source>
        <dbReference type="RefSeq" id="XP_033162126.1"/>
    </source>
</evidence>
<dbReference type="SMART" id="SM00697">
    <property type="entry name" value="DM8"/>
    <property type="match status" value="1"/>
</dbReference>
<dbReference type="PANTHER" id="PTHR20898:SF0">
    <property type="entry name" value="DAEDALUS ON 3-RELATED"/>
    <property type="match status" value="1"/>
</dbReference>
<evidence type="ECO:0000313" key="3">
    <source>
        <dbReference type="RefSeq" id="XP_033162125.1"/>
    </source>
</evidence>
<evidence type="ECO:0000313" key="2">
    <source>
        <dbReference type="Proteomes" id="UP000515162"/>
    </source>
</evidence>
<gene>
    <name evidence="3 4" type="primary">LOC117142323</name>
</gene>
<dbReference type="RefSeq" id="XP_033162126.1">
    <property type="nucleotide sequence ID" value="XM_033306235.1"/>
</dbReference>
<keyword evidence="1" id="KW-0732">Signal</keyword>
<keyword evidence="2" id="KW-1185">Reference proteome</keyword>
<feature type="chain" id="PRO_5044653441" evidence="1">
    <location>
        <begin position="24"/>
        <end position="179"/>
    </location>
</feature>
<dbReference type="Proteomes" id="UP000515162">
    <property type="component" value="Chromosome 3R"/>
</dbReference>
<dbReference type="InterPro" id="IPR010512">
    <property type="entry name" value="DUF1091"/>
</dbReference>
<dbReference type="PANTHER" id="PTHR20898">
    <property type="entry name" value="DAEDALUS ON 3-RELATED-RELATED"/>
    <property type="match status" value="1"/>
</dbReference>